<dbReference type="AlphaFoldDB" id="A0A9N9AZY2"/>
<proteinExistence type="predicted"/>
<dbReference type="EMBL" id="CAJVQA010002468">
    <property type="protein sequence ID" value="CAG8548246.1"/>
    <property type="molecule type" value="Genomic_DNA"/>
</dbReference>
<organism evidence="1 2">
    <name type="scientific">Cetraspora pellucida</name>
    <dbReference type="NCBI Taxonomy" id="1433469"/>
    <lineage>
        <taxon>Eukaryota</taxon>
        <taxon>Fungi</taxon>
        <taxon>Fungi incertae sedis</taxon>
        <taxon>Mucoromycota</taxon>
        <taxon>Glomeromycotina</taxon>
        <taxon>Glomeromycetes</taxon>
        <taxon>Diversisporales</taxon>
        <taxon>Gigasporaceae</taxon>
        <taxon>Cetraspora</taxon>
    </lineage>
</organism>
<sequence length="368" mass="43231">MGDDCEVVKNWKSDRKLKETTSINIQNTILRGAQTIRTFNDQTFITKYSKSKKRYREEKKLRKKKSEKVIPNYSELSDGEEIEIESNLKKAFDKEYAKMKDHLKWKLQCTGRVVEDTLYEYVDDPIIQGIFYPQGLQEIAETNVKKDPNLSFNLYENLASFYNKGSIEEIRMIMKEIDHGEYNFEIDTLKYSVHSLIRQYKRNPNAFSLDHYEALYNINVWGPIIDRTVNNIPNVDIVRGESSSFSSSDRKNRNRTVDIRKNGSEVGKRYKEQNATKWLHESGLKLPKMMCDMFVSLCKNAKWDTRKMEKMKTVNLPAGYITRINKSELYRIPEDVESFNDAVELITAVWKSKMRVVNTMSLLNNKER</sequence>
<accession>A0A9N9AZY2</accession>
<comment type="caution">
    <text evidence="1">The sequence shown here is derived from an EMBL/GenBank/DDBJ whole genome shotgun (WGS) entry which is preliminary data.</text>
</comment>
<protein>
    <submittedName>
        <fullName evidence="1">10741_t:CDS:1</fullName>
    </submittedName>
</protein>
<dbReference type="OrthoDB" id="2427805at2759"/>
<keyword evidence="2" id="KW-1185">Reference proteome</keyword>
<evidence type="ECO:0000313" key="2">
    <source>
        <dbReference type="Proteomes" id="UP000789759"/>
    </source>
</evidence>
<dbReference type="Proteomes" id="UP000789759">
    <property type="component" value="Unassembled WGS sequence"/>
</dbReference>
<name>A0A9N9AZY2_9GLOM</name>
<evidence type="ECO:0000313" key="1">
    <source>
        <dbReference type="EMBL" id="CAG8548246.1"/>
    </source>
</evidence>
<reference evidence="1" key="1">
    <citation type="submission" date="2021-06" db="EMBL/GenBank/DDBJ databases">
        <authorList>
            <person name="Kallberg Y."/>
            <person name="Tangrot J."/>
            <person name="Rosling A."/>
        </authorList>
    </citation>
    <scope>NUCLEOTIDE SEQUENCE</scope>
    <source>
        <strain evidence="1">FL966</strain>
    </source>
</reference>
<gene>
    <name evidence="1" type="ORF">CPELLU_LOCUS4624</name>
</gene>